<gene>
    <name evidence="2" type="ORF">METZ01_LOCUS440402</name>
</gene>
<proteinExistence type="predicted"/>
<feature type="region of interest" description="Disordered" evidence="1">
    <location>
        <begin position="178"/>
        <end position="204"/>
    </location>
</feature>
<dbReference type="EMBL" id="UINC01179057">
    <property type="protein sequence ID" value="SVD87548.1"/>
    <property type="molecule type" value="Genomic_DNA"/>
</dbReference>
<organism evidence="2">
    <name type="scientific">marine metagenome</name>
    <dbReference type="NCBI Taxonomy" id="408172"/>
    <lineage>
        <taxon>unclassified sequences</taxon>
        <taxon>metagenomes</taxon>
        <taxon>ecological metagenomes</taxon>
    </lineage>
</organism>
<feature type="compositionally biased region" description="Basic and acidic residues" evidence="1">
    <location>
        <begin position="41"/>
        <end position="77"/>
    </location>
</feature>
<dbReference type="AlphaFoldDB" id="A0A382YYH0"/>
<feature type="compositionally biased region" description="Low complexity" evidence="1">
    <location>
        <begin position="27"/>
        <end position="39"/>
    </location>
</feature>
<reference evidence="2" key="1">
    <citation type="submission" date="2018-05" db="EMBL/GenBank/DDBJ databases">
        <authorList>
            <person name="Lanie J.A."/>
            <person name="Ng W.-L."/>
            <person name="Kazmierczak K.M."/>
            <person name="Andrzejewski T.M."/>
            <person name="Davidsen T.M."/>
            <person name="Wayne K.J."/>
            <person name="Tettelin H."/>
            <person name="Glass J.I."/>
            <person name="Rusch D."/>
            <person name="Podicherti R."/>
            <person name="Tsui H.-C.T."/>
            <person name="Winkler M.E."/>
        </authorList>
    </citation>
    <scope>NUCLEOTIDE SEQUENCE</scope>
</reference>
<evidence type="ECO:0000256" key="1">
    <source>
        <dbReference type="SAM" id="MobiDB-lite"/>
    </source>
</evidence>
<evidence type="ECO:0000313" key="2">
    <source>
        <dbReference type="EMBL" id="SVD87548.1"/>
    </source>
</evidence>
<name>A0A382YYH0_9ZZZZ</name>
<feature type="compositionally biased region" description="Polar residues" evidence="1">
    <location>
        <begin position="187"/>
        <end position="204"/>
    </location>
</feature>
<protein>
    <submittedName>
        <fullName evidence="2">Uncharacterized protein</fullName>
    </submittedName>
</protein>
<feature type="compositionally biased region" description="Polar residues" evidence="1">
    <location>
        <begin position="90"/>
        <end position="141"/>
    </location>
</feature>
<feature type="region of interest" description="Disordered" evidence="1">
    <location>
        <begin position="21"/>
        <end position="157"/>
    </location>
</feature>
<sequence length="204" mass="21972">MKPALIALLTCLCLGGCGEKSAVEQQAETTPSPTESAPKPKTKEPTEAEKKKFTETKAKANEEQPSTDKRASGNREKTQRRRRSKKTDEPSSTVAQLDSSVSSENELSADQTKPVKQSVSSQKNGSPAETQNENSATNLNSAGKWGQAGNDPRVAPQILAPGPVLVIAPQKPVTEYLPTIERDLGANHSSNWNRANNDPRTSRP</sequence>
<accession>A0A382YYH0</accession>